<feature type="compositionally biased region" description="Basic and acidic residues" evidence="1">
    <location>
        <begin position="18"/>
        <end position="34"/>
    </location>
</feature>
<feature type="compositionally biased region" description="Polar residues" evidence="1">
    <location>
        <begin position="45"/>
        <end position="64"/>
    </location>
</feature>
<proteinExistence type="predicted"/>
<feature type="region of interest" description="Disordered" evidence="1">
    <location>
        <begin position="1"/>
        <end position="101"/>
    </location>
</feature>
<gene>
    <name evidence="2" type="ORF">Afil01_09630</name>
</gene>
<accession>A0A9W6SII7</accession>
<name>A0A9W6SII7_9ACTN</name>
<evidence type="ECO:0000256" key="1">
    <source>
        <dbReference type="SAM" id="MobiDB-lite"/>
    </source>
</evidence>
<comment type="caution">
    <text evidence="2">The sequence shown here is derived from an EMBL/GenBank/DDBJ whole genome shotgun (WGS) entry which is preliminary data.</text>
</comment>
<reference evidence="2" key="1">
    <citation type="submission" date="2023-03" db="EMBL/GenBank/DDBJ databases">
        <title>Actinorhabdospora filicis NBRC 111898.</title>
        <authorList>
            <person name="Ichikawa N."/>
            <person name="Sato H."/>
            <person name="Tonouchi N."/>
        </authorList>
    </citation>
    <scope>NUCLEOTIDE SEQUENCE</scope>
    <source>
        <strain evidence="2">NBRC 111898</strain>
    </source>
</reference>
<dbReference type="AlphaFoldDB" id="A0A9W6SII7"/>
<dbReference type="EMBL" id="BSTX01000001">
    <property type="protein sequence ID" value="GLZ76156.1"/>
    <property type="molecule type" value="Genomic_DNA"/>
</dbReference>
<organism evidence="2 3">
    <name type="scientific">Actinorhabdospora filicis</name>
    <dbReference type="NCBI Taxonomy" id="1785913"/>
    <lineage>
        <taxon>Bacteria</taxon>
        <taxon>Bacillati</taxon>
        <taxon>Actinomycetota</taxon>
        <taxon>Actinomycetes</taxon>
        <taxon>Micromonosporales</taxon>
        <taxon>Micromonosporaceae</taxon>
        <taxon>Actinorhabdospora</taxon>
    </lineage>
</organism>
<keyword evidence="3" id="KW-1185">Reference proteome</keyword>
<sequence length="101" mass="10259">MSCMRTGGSAGWAGELFSEARQDETGPEQEELKASEGVSPGRLAVSTTPAAPDSSNDLPSQIPRSRTACPSADPTGPILPTGSASPAGLSLSDRGEGRVDM</sequence>
<evidence type="ECO:0000313" key="2">
    <source>
        <dbReference type="EMBL" id="GLZ76156.1"/>
    </source>
</evidence>
<dbReference type="Proteomes" id="UP001165079">
    <property type="component" value="Unassembled WGS sequence"/>
</dbReference>
<evidence type="ECO:0000313" key="3">
    <source>
        <dbReference type="Proteomes" id="UP001165079"/>
    </source>
</evidence>
<protein>
    <submittedName>
        <fullName evidence="2">Uncharacterized protein</fullName>
    </submittedName>
</protein>